<dbReference type="Pfam" id="PF00886">
    <property type="entry name" value="Ribosomal_S16"/>
    <property type="match status" value="1"/>
</dbReference>
<name>A0A081BUE7_VECG1</name>
<evidence type="ECO:0000256" key="1">
    <source>
        <dbReference type="ARBA" id="ARBA00022980"/>
    </source>
</evidence>
<evidence type="ECO:0000256" key="2">
    <source>
        <dbReference type="ARBA" id="ARBA00023274"/>
    </source>
</evidence>
<dbReference type="GO" id="GO:0006412">
    <property type="term" value="P:translation"/>
    <property type="evidence" value="ECO:0007669"/>
    <property type="project" value="UniProtKB-UniRule"/>
</dbReference>
<proteinExistence type="inferred from homology"/>
<dbReference type="InterPro" id="IPR020592">
    <property type="entry name" value="Ribosomal_bS16_CS"/>
</dbReference>
<dbReference type="STRING" id="1499967.U27_02913"/>
<dbReference type="EMBL" id="DF820464">
    <property type="protein sequence ID" value="GAK55952.1"/>
    <property type="molecule type" value="Genomic_DNA"/>
</dbReference>
<dbReference type="eggNOG" id="COG0228">
    <property type="taxonomic scope" value="Bacteria"/>
</dbReference>
<sequence length="107" mass="12057">MVSIPLDMLDAVRDGGIILVKLRLKRIGAKKKPFYRIVVADSRSPRDGRFIENVGTYDPRQNPSAVTFKEDRIRYWLNNGVQPTDIVKSLLKKHGISPKPQPTSAEA</sequence>
<dbReference type="InterPro" id="IPR023803">
    <property type="entry name" value="Ribosomal_bS16_dom_sf"/>
</dbReference>
<dbReference type="PANTHER" id="PTHR12919:SF20">
    <property type="entry name" value="SMALL RIBOSOMAL SUBUNIT PROTEIN BS16M"/>
    <property type="match status" value="1"/>
</dbReference>
<reference evidence="4" key="1">
    <citation type="journal article" date="2015" name="PeerJ">
        <title>First genomic representation of candidate bacterial phylum KSB3 points to enhanced environmental sensing as a trigger of wastewater bulking.</title>
        <authorList>
            <person name="Sekiguchi Y."/>
            <person name="Ohashi A."/>
            <person name="Parks D.H."/>
            <person name="Yamauchi T."/>
            <person name="Tyson G.W."/>
            <person name="Hugenholtz P."/>
        </authorList>
    </citation>
    <scope>NUCLEOTIDE SEQUENCE [LARGE SCALE GENOMIC DNA]</scope>
</reference>
<dbReference type="InterPro" id="IPR000307">
    <property type="entry name" value="Ribosomal_bS16"/>
</dbReference>
<keyword evidence="2 3" id="KW-0687">Ribonucleoprotein</keyword>
<keyword evidence="5" id="KW-1185">Reference proteome</keyword>
<dbReference type="Proteomes" id="UP000030661">
    <property type="component" value="Unassembled WGS sequence"/>
</dbReference>
<dbReference type="NCBIfam" id="TIGR00002">
    <property type="entry name" value="S16"/>
    <property type="match status" value="1"/>
</dbReference>
<evidence type="ECO:0000313" key="4">
    <source>
        <dbReference type="EMBL" id="GAK55952.1"/>
    </source>
</evidence>
<dbReference type="FunFam" id="3.30.1320.10:FF:000010">
    <property type="entry name" value="30S ribosomal protein S16"/>
    <property type="match status" value="1"/>
</dbReference>
<keyword evidence="1 3" id="KW-0689">Ribosomal protein</keyword>
<dbReference type="HAMAP" id="MF_00385">
    <property type="entry name" value="Ribosomal_bS16"/>
    <property type="match status" value="1"/>
</dbReference>
<organism evidence="4">
    <name type="scientific">Vecturithrix granuli</name>
    <dbReference type="NCBI Taxonomy" id="1499967"/>
    <lineage>
        <taxon>Bacteria</taxon>
        <taxon>Candidatus Moduliflexota</taxon>
        <taxon>Candidatus Vecturitrichia</taxon>
        <taxon>Candidatus Vecturitrichales</taxon>
        <taxon>Candidatus Vecturitrichaceae</taxon>
        <taxon>Candidatus Vecturithrix</taxon>
    </lineage>
</organism>
<dbReference type="PROSITE" id="PS00732">
    <property type="entry name" value="RIBOSOMAL_S16"/>
    <property type="match status" value="1"/>
</dbReference>
<evidence type="ECO:0000256" key="3">
    <source>
        <dbReference type="HAMAP-Rule" id="MF_00385"/>
    </source>
</evidence>
<dbReference type="AlphaFoldDB" id="A0A081BUE7"/>
<dbReference type="GO" id="GO:0015935">
    <property type="term" value="C:small ribosomal subunit"/>
    <property type="evidence" value="ECO:0007669"/>
    <property type="project" value="TreeGrafter"/>
</dbReference>
<accession>A0A081BUE7</accession>
<comment type="similarity">
    <text evidence="3">Belongs to the bacterial ribosomal protein bS16 family.</text>
</comment>
<dbReference type="PANTHER" id="PTHR12919">
    <property type="entry name" value="30S RIBOSOMAL PROTEIN S16"/>
    <property type="match status" value="1"/>
</dbReference>
<dbReference type="Gene3D" id="3.30.1320.10">
    <property type="match status" value="1"/>
</dbReference>
<evidence type="ECO:0000313" key="5">
    <source>
        <dbReference type="Proteomes" id="UP000030661"/>
    </source>
</evidence>
<dbReference type="HOGENOM" id="CLU_100590_5_2_0"/>
<dbReference type="GO" id="GO:0005737">
    <property type="term" value="C:cytoplasm"/>
    <property type="evidence" value="ECO:0007669"/>
    <property type="project" value="UniProtKB-ARBA"/>
</dbReference>
<gene>
    <name evidence="3" type="primary">rpsP</name>
    <name evidence="4" type="ORF">U27_02913</name>
</gene>
<dbReference type="SUPFAM" id="SSF54565">
    <property type="entry name" value="Ribosomal protein S16"/>
    <property type="match status" value="1"/>
</dbReference>
<protein>
    <recommendedName>
        <fullName evidence="3">Small ribosomal subunit protein bS16</fullName>
    </recommendedName>
</protein>
<dbReference type="GO" id="GO:0003735">
    <property type="term" value="F:structural constituent of ribosome"/>
    <property type="evidence" value="ECO:0007669"/>
    <property type="project" value="InterPro"/>
</dbReference>